<protein>
    <submittedName>
        <fullName evidence="2">Uncharacterized protein</fullName>
    </submittedName>
</protein>
<evidence type="ECO:0000313" key="2">
    <source>
        <dbReference type="EMBL" id="CAL1394763.1"/>
    </source>
</evidence>
<evidence type="ECO:0000313" key="3">
    <source>
        <dbReference type="Proteomes" id="UP001497516"/>
    </source>
</evidence>
<organism evidence="2 3">
    <name type="scientific">Linum trigynum</name>
    <dbReference type="NCBI Taxonomy" id="586398"/>
    <lineage>
        <taxon>Eukaryota</taxon>
        <taxon>Viridiplantae</taxon>
        <taxon>Streptophyta</taxon>
        <taxon>Embryophyta</taxon>
        <taxon>Tracheophyta</taxon>
        <taxon>Spermatophyta</taxon>
        <taxon>Magnoliopsida</taxon>
        <taxon>eudicotyledons</taxon>
        <taxon>Gunneridae</taxon>
        <taxon>Pentapetalae</taxon>
        <taxon>rosids</taxon>
        <taxon>fabids</taxon>
        <taxon>Malpighiales</taxon>
        <taxon>Linaceae</taxon>
        <taxon>Linum</taxon>
    </lineage>
</organism>
<sequence>MNLSPPFKRGLPSDPSITELSTQNSDINSKFVICQAIMNDKPKEELYAARALQSPKHLLVLICNILISIRC</sequence>
<dbReference type="EMBL" id="OZ034819">
    <property type="protein sequence ID" value="CAL1394763.1"/>
    <property type="molecule type" value="Genomic_DNA"/>
</dbReference>
<gene>
    <name evidence="2" type="ORF">LTRI10_LOCUS35244</name>
</gene>
<reference evidence="2 3" key="1">
    <citation type="submission" date="2024-04" db="EMBL/GenBank/DDBJ databases">
        <authorList>
            <person name="Fracassetti M."/>
        </authorList>
    </citation>
    <scope>NUCLEOTIDE SEQUENCE [LARGE SCALE GENOMIC DNA]</scope>
</reference>
<feature type="region of interest" description="Disordered" evidence="1">
    <location>
        <begin position="1"/>
        <end position="21"/>
    </location>
</feature>
<evidence type="ECO:0000256" key="1">
    <source>
        <dbReference type="SAM" id="MobiDB-lite"/>
    </source>
</evidence>
<proteinExistence type="predicted"/>
<dbReference type="AlphaFoldDB" id="A0AAV2FAH9"/>
<dbReference type="Proteomes" id="UP001497516">
    <property type="component" value="Chromosome 6"/>
</dbReference>
<keyword evidence="3" id="KW-1185">Reference proteome</keyword>
<accession>A0AAV2FAH9</accession>
<name>A0AAV2FAH9_9ROSI</name>